<dbReference type="FunFam" id="3.40.50.300:FF:000087">
    <property type="entry name" value="Recombinase RecA"/>
    <property type="match status" value="1"/>
</dbReference>
<dbReference type="InterPro" id="IPR049261">
    <property type="entry name" value="RecA-like_C"/>
</dbReference>
<dbReference type="PROSITE" id="PS00321">
    <property type="entry name" value="RECA_1"/>
    <property type="match status" value="1"/>
</dbReference>
<evidence type="ECO:0000256" key="4">
    <source>
        <dbReference type="ARBA" id="ARBA00023125"/>
    </source>
</evidence>
<dbReference type="SUPFAM" id="SSF54752">
    <property type="entry name" value="RecA protein, C-terminal domain"/>
    <property type="match status" value="1"/>
</dbReference>
<evidence type="ECO:0000259" key="7">
    <source>
        <dbReference type="PROSITE" id="PS50163"/>
    </source>
</evidence>
<proteinExistence type="inferred from homology"/>
<dbReference type="GO" id="GO:0006281">
    <property type="term" value="P:DNA repair"/>
    <property type="evidence" value="ECO:0007669"/>
    <property type="project" value="InterPro"/>
</dbReference>
<dbReference type="InterPro" id="IPR003593">
    <property type="entry name" value="AAA+_ATPase"/>
</dbReference>
<name>A0A644XX46_9ZZZZ</name>
<evidence type="ECO:0000256" key="1">
    <source>
        <dbReference type="ARBA" id="ARBA00009391"/>
    </source>
</evidence>
<dbReference type="PANTHER" id="PTHR45900">
    <property type="entry name" value="RECA"/>
    <property type="match status" value="1"/>
</dbReference>
<dbReference type="InterPro" id="IPR020584">
    <property type="entry name" value="DNA_recomb/repair_RecA_CS"/>
</dbReference>
<dbReference type="SUPFAM" id="SSF52540">
    <property type="entry name" value="P-loop containing nucleoside triphosphate hydrolases"/>
    <property type="match status" value="1"/>
</dbReference>
<dbReference type="Gene3D" id="3.40.50.300">
    <property type="entry name" value="P-loop containing nucleotide triphosphate hydrolases"/>
    <property type="match status" value="1"/>
</dbReference>
<sequence>MYGPESSGKTTVALHAIAEVQKKGGVAAFIDAEHALDPKYAAALGVDIDELLLSQPDTGEQGLEIADALVSSGAVDIVVIDSVAALVPRAEIEGEMGDSHMGLQARLMSQALRKLSGSINKTKTIAIFINQVREKIGIMFGNPETTPGGRALKFYATIRLEVRRAEQIKSGTEIMGNRTKIKVVKNKVAPPFRTAEVDIMYGEGISQVGEIIDMASEKDIVNKSGAWYAYKGERIGQGRENAKKFLLEHPEMRAEIEKLVRDEYGIGDKKAVEIIAEEKDEMIESIDLLDE</sequence>
<dbReference type="NCBIfam" id="TIGR02012">
    <property type="entry name" value="tigrfam_recA"/>
    <property type="match status" value="1"/>
</dbReference>
<reference evidence="8" key="1">
    <citation type="submission" date="2019-08" db="EMBL/GenBank/DDBJ databases">
        <authorList>
            <person name="Kucharzyk K."/>
            <person name="Murdoch R.W."/>
            <person name="Higgins S."/>
            <person name="Loffler F."/>
        </authorList>
    </citation>
    <scope>NUCLEOTIDE SEQUENCE</scope>
</reference>
<dbReference type="AlphaFoldDB" id="A0A644XX46"/>
<keyword evidence="4" id="KW-0238">DNA-binding</keyword>
<dbReference type="GO" id="GO:0006310">
    <property type="term" value="P:DNA recombination"/>
    <property type="evidence" value="ECO:0007669"/>
    <property type="project" value="UniProtKB-KW"/>
</dbReference>
<dbReference type="GO" id="GO:0005829">
    <property type="term" value="C:cytosol"/>
    <property type="evidence" value="ECO:0007669"/>
    <property type="project" value="TreeGrafter"/>
</dbReference>
<dbReference type="InterPro" id="IPR020588">
    <property type="entry name" value="RecA_ATP-bd"/>
</dbReference>
<evidence type="ECO:0000256" key="5">
    <source>
        <dbReference type="ARBA" id="ARBA00023172"/>
    </source>
</evidence>
<dbReference type="GO" id="GO:0003697">
    <property type="term" value="F:single-stranded DNA binding"/>
    <property type="evidence" value="ECO:0007669"/>
    <property type="project" value="InterPro"/>
</dbReference>
<organism evidence="8">
    <name type="scientific">bioreactor metagenome</name>
    <dbReference type="NCBI Taxonomy" id="1076179"/>
    <lineage>
        <taxon>unclassified sequences</taxon>
        <taxon>metagenomes</taxon>
        <taxon>ecological metagenomes</taxon>
    </lineage>
</organism>
<protein>
    <submittedName>
        <fullName evidence="8">Protein RecA</fullName>
    </submittedName>
</protein>
<dbReference type="InterPro" id="IPR027417">
    <property type="entry name" value="P-loop_NTPase"/>
</dbReference>
<dbReference type="InterPro" id="IPR020587">
    <property type="entry name" value="RecA_monomer-monomer_interface"/>
</dbReference>
<keyword evidence="2" id="KW-0547">Nucleotide-binding</keyword>
<dbReference type="Pfam" id="PF21096">
    <property type="entry name" value="RecA_C"/>
    <property type="match status" value="1"/>
</dbReference>
<dbReference type="InterPro" id="IPR023400">
    <property type="entry name" value="RecA_C_sf"/>
</dbReference>
<comment type="similarity">
    <text evidence="1">Belongs to the RecA family.</text>
</comment>
<dbReference type="GO" id="GO:0140664">
    <property type="term" value="F:ATP-dependent DNA damage sensor activity"/>
    <property type="evidence" value="ECO:0007669"/>
    <property type="project" value="InterPro"/>
</dbReference>
<dbReference type="SMART" id="SM00382">
    <property type="entry name" value="AAA"/>
    <property type="match status" value="1"/>
</dbReference>
<dbReference type="PRINTS" id="PR00142">
    <property type="entry name" value="RECA"/>
</dbReference>
<dbReference type="PROSITE" id="PS50162">
    <property type="entry name" value="RECA_2"/>
    <property type="match status" value="1"/>
</dbReference>
<evidence type="ECO:0000256" key="3">
    <source>
        <dbReference type="ARBA" id="ARBA00022840"/>
    </source>
</evidence>
<dbReference type="PROSITE" id="PS50163">
    <property type="entry name" value="RECA_3"/>
    <property type="match status" value="1"/>
</dbReference>
<dbReference type="GO" id="GO:0005524">
    <property type="term" value="F:ATP binding"/>
    <property type="evidence" value="ECO:0007669"/>
    <property type="project" value="UniProtKB-KW"/>
</dbReference>
<dbReference type="InterPro" id="IPR049428">
    <property type="entry name" value="RecA-like_N"/>
</dbReference>
<dbReference type="EMBL" id="VSSQ01003467">
    <property type="protein sequence ID" value="MPM20832.1"/>
    <property type="molecule type" value="Genomic_DNA"/>
</dbReference>
<dbReference type="Pfam" id="PF00154">
    <property type="entry name" value="RecA_N"/>
    <property type="match status" value="1"/>
</dbReference>
<evidence type="ECO:0000259" key="6">
    <source>
        <dbReference type="PROSITE" id="PS50162"/>
    </source>
</evidence>
<feature type="domain" description="RecA family profile 2" evidence="7">
    <location>
        <begin position="137"/>
        <end position="210"/>
    </location>
</feature>
<dbReference type="InterPro" id="IPR013765">
    <property type="entry name" value="DNA_recomb/repair_RecA"/>
</dbReference>
<gene>
    <name evidence="8" type="primary">recA_26</name>
    <name evidence="8" type="ORF">SDC9_67270</name>
</gene>
<evidence type="ECO:0000256" key="2">
    <source>
        <dbReference type="ARBA" id="ARBA00022741"/>
    </source>
</evidence>
<dbReference type="CDD" id="cd00983">
    <property type="entry name" value="RecA"/>
    <property type="match status" value="1"/>
</dbReference>
<accession>A0A644XX46</accession>
<evidence type="ECO:0000313" key="8">
    <source>
        <dbReference type="EMBL" id="MPM20832.1"/>
    </source>
</evidence>
<dbReference type="PANTHER" id="PTHR45900:SF1">
    <property type="entry name" value="MITOCHONDRIAL DNA REPAIR PROTEIN RECA HOMOLOG-RELATED"/>
    <property type="match status" value="1"/>
</dbReference>
<comment type="caution">
    <text evidence="8">The sequence shown here is derived from an EMBL/GenBank/DDBJ whole genome shotgun (WGS) entry which is preliminary data.</text>
</comment>
<keyword evidence="3" id="KW-0067">ATP-binding</keyword>
<keyword evidence="5" id="KW-0233">DNA recombination</keyword>
<feature type="domain" description="RecA family profile 1" evidence="6">
    <location>
        <begin position="1"/>
        <end position="132"/>
    </location>
</feature>